<gene>
    <name evidence="2" type="ORF">SAMN05192554_11535</name>
</gene>
<organism evidence="2 3">
    <name type="scientific">Haloarchaeobius iranensis</name>
    <dbReference type="NCBI Taxonomy" id="996166"/>
    <lineage>
        <taxon>Archaea</taxon>
        <taxon>Methanobacteriati</taxon>
        <taxon>Methanobacteriota</taxon>
        <taxon>Stenosarchaea group</taxon>
        <taxon>Halobacteria</taxon>
        <taxon>Halobacteriales</taxon>
        <taxon>Halorubellaceae</taxon>
        <taxon>Haloarchaeobius</taxon>
    </lineage>
</organism>
<name>A0A1G9YLM1_9EURY</name>
<keyword evidence="3" id="KW-1185">Reference proteome</keyword>
<evidence type="ECO:0000313" key="2">
    <source>
        <dbReference type="EMBL" id="SDN10078.1"/>
    </source>
</evidence>
<dbReference type="EMBL" id="FNIA01000015">
    <property type="protein sequence ID" value="SDN10078.1"/>
    <property type="molecule type" value="Genomic_DNA"/>
</dbReference>
<dbReference type="Proteomes" id="UP000199370">
    <property type="component" value="Unassembled WGS sequence"/>
</dbReference>
<keyword evidence="1" id="KW-0472">Membrane</keyword>
<keyword evidence="1" id="KW-1133">Transmembrane helix</keyword>
<protein>
    <submittedName>
        <fullName evidence="2">Uncharacterized protein</fullName>
    </submittedName>
</protein>
<accession>A0A1G9YLM1</accession>
<feature type="transmembrane region" description="Helical" evidence="1">
    <location>
        <begin position="12"/>
        <end position="38"/>
    </location>
</feature>
<evidence type="ECO:0000256" key="1">
    <source>
        <dbReference type="SAM" id="Phobius"/>
    </source>
</evidence>
<sequence>MRPLRSLRRVVSVVLGCRVCVPASLAVLIAVAGVVYGLTNDDVVTALGALLFLPSAAILFGVAARRCSDRVPFRERRAN</sequence>
<dbReference type="STRING" id="996166.SAMN05192554_11535"/>
<evidence type="ECO:0000313" key="3">
    <source>
        <dbReference type="Proteomes" id="UP000199370"/>
    </source>
</evidence>
<dbReference type="AlphaFoldDB" id="A0A1G9YLM1"/>
<keyword evidence="1" id="KW-0812">Transmembrane</keyword>
<feature type="transmembrane region" description="Helical" evidence="1">
    <location>
        <begin position="44"/>
        <end position="64"/>
    </location>
</feature>
<reference evidence="2 3" key="1">
    <citation type="submission" date="2016-10" db="EMBL/GenBank/DDBJ databases">
        <authorList>
            <person name="de Groot N.N."/>
        </authorList>
    </citation>
    <scope>NUCLEOTIDE SEQUENCE [LARGE SCALE GENOMIC DNA]</scope>
    <source>
        <strain evidence="3">EB21,IBRC-M 10013,KCTC 4048</strain>
    </source>
</reference>
<proteinExistence type="predicted"/>